<feature type="domain" description="AB hydrolase-1" evidence="3">
    <location>
        <begin position="32"/>
        <end position="282"/>
    </location>
</feature>
<sequence length="307" mass="33990">MSGPVERELRLDLLPELGSTWCRDVGEAGRRPALVLLHGGPGYNSAYLRRFEQFAHTGRRVVRYDQIGGGRSAVADEHYAPGTFSVDVFRRELAELRRELGLTEVVLVGQSWGCMLALEHVLAGAEGVRGLVLMSGLASIEEWNAETLRLRSELPADVVAVLEAEEAAGRVGSPAFKEAYAVWERTHVLRMDDPPPWEAEALALFEHDSRVYDLLTGGAEFPTGGTMNELQDWDVRPRLHEVRVPTLLLSGRYDEATPAVMSTLHRGIAGSEWHVLEESSHSCHTEQEALTMLLVADFLARIETRTG</sequence>
<proteinExistence type="inferred from homology"/>
<accession>A0A6J6F2V5</accession>
<dbReference type="GO" id="GO:0016020">
    <property type="term" value="C:membrane"/>
    <property type="evidence" value="ECO:0007669"/>
    <property type="project" value="TreeGrafter"/>
</dbReference>
<dbReference type="Pfam" id="PF00561">
    <property type="entry name" value="Abhydrolase_1"/>
    <property type="match status" value="1"/>
</dbReference>
<protein>
    <submittedName>
        <fullName evidence="4">Unannotated protein</fullName>
    </submittedName>
</protein>
<dbReference type="PRINTS" id="PR00793">
    <property type="entry name" value="PROAMNOPTASE"/>
</dbReference>
<reference evidence="4" key="1">
    <citation type="submission" date="2020-05" db="EMBL/GenBank/DDBJ databases">
        <authorList>
            <person name="Chiriac C."/>
            <person name="Salcher M."/>
            <person name="Ghai R."/>
            <person name="Kavagutti S V."/>
        </authorList>
    </citation>
    <scope>NUCLEOTIDE SEQUENCE</scope>
</reference>
<organism evidence="4">
    <name type="scientific">freshwater metagenome</name>
    <dbReference type="NCBI Taxonomy" id="449393"/>
    <lineage>
        <taxon>unclassified sequences</taxon>
        <taxon>metagenomes</taxon>
        <taxon>ecological metagenomes</taxon>
    </lineage>
</organism>
<dbReference type="PANTHER" id="PTHR43798">
    <property type="entry name" value="MONOACYLGLYCEROL LIPASE"/>
    <property type="match status" value="1"/>
</dbReference>
<dbReference type="PANTHER" id="PTHR43798:SF33">
    <property type="entry name" value="HYDROLASE, PUTATIVE (AFU_ORTHOLOGUE AFUA_2G14860)-RELATED"/>
    <property type="match status" value="1"/>
</dbReference>
<evidence type="ECO:0000259" key="3">
    <source>
        <dbReference type="Pfam" id="PF00561"/>
    </source>
</evidence>
<dbReference type="Gene3D" id="3.40.50.1820">
    <property type="entry name" value="alpha/beta hydrolase"/>
    <property type="match status" value="1"/>
</dbReference>
<gene>
    <name evidence="4" type="ORF">UFOPK1493_03200</name>
</gene>
<keyword evidence="2" id="KW-0378">Hydrolase</keyword>
<evidence type="ECO:0000256" key="2">
    <source>
        <dbReference type="ARBA" id="ARBA00022801"/>
    </source>
</evidence>
<evidence type="ECO:0000256" key="1">
    <source>
        <dbReference type="ARBA" id="ARBA00010088"/>
    </source>
</evidence>
<dbReference type="InterPro" id="IPR000073">
    <property type="entry name" value="AB_hydrolase_1"/>
</dbReference>
<dbReference type="AlphaFoldDB" id="A0A6J6F2V5"/>
<dbReference type="NCBIfam" id="TIGR01250">
    <property type="entry name" value="pro_imino_pep_2"/>
    <property type="match status" value="1"/>
</dbReference>
<comment type="similarity">
    <text evidence="1">Belongs to the peptidase S33 family.</text>
</comment>
<dbReference type="GO" id="GO:0006508">
    <property type="term" value="P:proteolysis"/>
    <property type="evidence" value="ECO:0007669"/>
    <property type="project" value="InterPro"/>
</dbReference>
<dbReference type="PIRSF" id="PIRSF005539">
    <property type="entry name" value="Pept_S33_TRI_F1"/>
    <property type="match status" value="1"/>
</dbReference>
<dbReference type="GO" id="GO:0008233">
    <property type="term" value="F:peptidase activity"/>
    <property type="evidence" value="ECO:0007669"/>
    <property type="project" value="InterPro"/>
</dbReference>
<dbReference type="InterPro" id="IPR029058">
    <property type="entry name" value="AB_hydrolase_fold"/>
</dbReference>
<evidence type="ECO:0000313" key="4">
    <source>
        <dbReference type="EMBL" id="CAB4582826.1"/>
    </source>
</evidence>
<dbReference type="EMBL" id="CAEZSR010000165">
    <property type="protein sequence ID" value="CAB4582826.1"/>
    <property type="molecule type" value="Genomic_DNA"/>
</dbReference>
<name>A0A6J6F2V5_9ZZZZ</name>
<dbReference type="SUPFAM" id="SSF53474">
    <property type="entry name" value="alpha/beta-Hydrolases"/>
    <property type="match status" value="1"/>
</dbReference>
<dbReference type="InterPro" id="IPR005945">
    <property type="entry name" value="Pro_imino_pep"/>
</dbReference>
<dbReference type="InterPro" id="IPR002410">
    <property type="entry name" value="Peptidase_S33"/>
</dbReference>
<dbReference type="InterPro" id="IPR050266">
    <property type="entry name" value="AB_hydrolase_sf"/>
</dbReference>